<evidence type="ECO:0000259" key="10">
    <source>
        <dbReference type="Pfam" id="PF12323"/>
    </source>
</evidence>
<organism evidence="11 12">
    <name type="scientific">Vibrio parahaemolyticus</name>
    <dbReference type="NCBI Taxonomy" id="670"/>
    <lineage>
        <taxon>Bacteria</taxon>
        <taxon>Pseudomonadati</taxon>
        <taxon>Pseudomonadota</taxon>
        <taxon>Gammaproteobacteria</taxon>
        <taxon>Vibrionales</taxon>
        <taxon>Vibrionaceae</taxon>
        <taxon>Vibrio</taxon>
    </lineage>
</organism>
<keyword evidence="7" id="KW-0233">DNA recombination</keyword>
<evidence type="ECO:0008006" key="13">
    <source>
        <dbReference type="Google" id="ProtNLM"/>
    </source>
</evidence>
<accession>A0AAX0M7Y4</accession>
<evidence type="ECO:0000259" key="8">
    <source>
        <dbReference type="Pfam" id="PF01385"/>
    </source>
</evidence>
<dbReference type="EMBL" id="LHQV01000019">
    <property type="protein sequence ID" value="OQJ97759.1"/>
    <property type="molecule type" value="Genomic_DNA"/>
</dbReference>
<dbReference type="AlphaFoldDB" id="A0AAX0M7Y4"/>
<evidence type="ECO:0000256" key="3">
    <source>
        <dbReference type="ARBA" id="ARBA00022578"/>
    </source>
</evidence>
<keyword evidence="12" id="KW-1185">Reference proteome</keyword>
<comment type="caution">
    <text evidence="11">The sequence shown here is derived from an EMBL/GenBank/DDBJ whole genome shotgun (WGS) entry which is preliminary data.</text>
</comment>
<dbReference type="Pfam" id="PF07282">
    <property type="entry name" value="Cas12f1-like_TNB"/>
    <property type="match status" value="1"/>
</dbReference>
<feature type="domain" description="Cas12f1-like TNB" evidence="9">
    <location>
        <begin position="304"/>
        <end position="370"/>
    </location>
</feature>
<dbReference type="Proteomes" id="UP000191946">
    <property type="component" value="Unassembled WGS sequence"/>
</dbReference>
<dbReference type="GO" id="GO:0032196">
    <property type="term" value="P:transposition"/>
    <property type="evidence" value="ECO:0007669"/>
    <property type="project" value="UniProtKB-KW"/>
</dbReference>
<evidence type="ECO:0000259" key="9">
    <source>
        <dbReference type="Pfam" id="PF07282"/>
    </source>
</evidence>
<dbReference type="InterPro" id="IPR001959">
    <property type="entry name" value="Transposase"/>
</dbReference>
<protein>
    <recommendedName>
        <fullName evidence="13">Transposase</fullName>
    </recommendedName>
</protein>
<sequence length="405" mass="46521">MKILRAFKFRLKVDEEQQSAFWKQAGACRFVWNLFLKRQQYRLKRGHYVENYATMCLHLTQVKKHFTFLKEVDSTVLQQTLKDLDKAYKDAFDKTQPNKRMPVTKKRSKCNNGFRYTGRFKVEGRRVYLPKLGSFGFFKSRDIIGKIKNTTVTHKAGHWYVSFQTEYERAERPHHSKSMVGVDLGVKRLATLSNGFYVDGLSALKVHSKTLAKLQRKLAKKTRFSNNWKKVKRKITRLHSKISAVRHDFLHKFSSYLSKNHAIIVFEDLKVKNMTQSSKGTLDEPGKKVKQKSGLNKSILEQGWGILMDFCKYKQQWKNGMVLKVDPKGTSQTCSCCGHKSKANRLSQSEFVCEKCGLTINADDNASLNILASGHGVLACGNPNSLEFCKQESTGFVRSQPLLIK</sequence>
<evidence type="ECO:0000256" key="6">
    <source>
        <dbReference type="ARBA" id="ARBA00023125"/>
    </source>
</evidence>
<comment type="similarity">
    <text evidence="1">In the C-terminal section; belongs to the transposase 35 family.</text>
</comment>
<dbReference type="Pfam" id="PF01385">
    <property type="entry name" value="OrfB_IS605"/>
    <property type="match status" value="1"/>
</dbReference>
<dbReference type="PANTHER" id="PTHR30405:SF25">
    <property type="entry name" value="RNA-GUIDED DNA ENDONUCLEASE INSQ-RELATED"/>
    <property type="match status" value="1"/>
</dbReference>
<dbReference type="PANTHER" id="PTHR30405">
    <property type="entry name" value="TRANSPOSASE"/>
    <property type="match status" value="1"/>
</dbReference>
<keyword evidence="5" id="KW-0862">Zinc</keyword>
<evidence type="ECO:0000313" key="11">
    <source>
        <dbReference type="EMBL" id="OQJ97759.1"/>
    </source>
</evidence>
<dbReference type="RefSeq" id="WP_366534511.1">
    <property type="nucleotide sequence ID" value="NZ_LHQV01000019.1"/>
</dbReference>
<name>A0AAX0M7Y4_VIBPH</name>
<dbReference type="InterPro" id="IPR010095">
    <property type="entry name" value="Cas12f1-like_TNB"/>
</dbReference>
<evidence type="ECO:0000256" key="1">
    <source>
        <dbReference type="ARBA" id="ARBA00008761"/>
    </source>
</evidence>
<evidence type="ECO:0000256" key="7">
    <source>
        <dbReference type="ARBA" id="ARBA00023172"/>
    </source>
</evidence>
<proteinExistence type="inferred from homology"/>
<gene>
    <name evidence="11" type="ORF">AKG60_19690</name>
</gene>
<evidence type="ECO:0000256" key="4">
    <source>
        <dbReference type="ARBA" id="ARBA00022723"/>
    </source>
</evidence>
<reference evidence="11 12" key="1">
    <citation type="submission" date="2015-08" db="EMBL/GenBank/DDBJ databases">
        <title>Draft Genome Sequences of Vibrio parahaemolyticus Strains.</title>
        <authorList>
            <person name="Gonzalez-Escalona N."/>
            <person name="DePaola A."/>
        </authorList>
    </citation>
    <scope>NUCLEOTIDE SEQUENCE [LARGE SCALE GENOMIC DNA]</scope>
    <source>
        <strain evidence="11 12">CFSAN001621</strain>
    </source>
</reference>
<keyword evidence="3" id="KW-0815">Transposition</keyword>
<dbReference type="InterPro" id="IPR051399">
    <property type="entry name" value="RNA-guided_DNA_endo/Transpos"/>
</dbReference>
<dbReference type="GO" id="GO:0006310">
    <property type="term" value="P:DNA recombination"/>
    <property type="evidence" value="ECO:0007669"/>
    <property type="project" value="UniProtKB-KW"/>
</dbReference>
<dbReference type="NCBIfam" id="NF040570">
    <property type="entry name" value="guided_TnpB"/>
    <property type="match status" value="1"/>
</dbReference>
<dbReference type="Pfam" id="PF12323">
    <property type="entry name" value="HTH_OrfB_IS605"/>
    <property type="match status" value="1"/>
</dbReference>
<dbReference type="GO" id="GO:0003677">
    <property type="term" value="F:DNA binding"/>
    <property type="evidence" value="ECO:0007669"/>
    <property type="project" value="UniProtKB-KW"/>
</dbReference>
<dbReference type="InterPro" id="IPR021027">
    <property type="entry name" value="Transposase_put_HTH"/>
</dbReference>
<comment type="similarity">
    <text evidence="2">In the N-terminal section; belongs to the transposase 2 family.</text>
</comment>
<dbReference type="GO" id="GO:0046872">
    <property type="term" value="F:metal ion binding"/>
    <property type="evidence" value="ECO:0007669"/>
    <property type="project" value="UniProtKB-KW"/>
</dbReference>
<keyword evidence="6" id="KW-0238">DNA-binding</keyword>
<evidence type="ECO:0000256" key="2">
    <source>
        <dbReference type="ARBA" id="ARBA00011044"/>
    </source>
</evidence>
<feature type="domain" description="Transposase putative helix-turn-helix" evidence="10">
    <location>
        <begin position="1"/>
        <end position="46"/>
    </location>
</feature>
<keyword evidence="4" id="KW-0479">Metal-binding</keyword>
<evidence type="ECO:0000256" key="5">
    <source>
        <dbReference type="ARBA" id="ARBA00022833"/>
    </source>
</evidence>
<evidence type="ECO:0000313" key="12">
    <source>
        <dbReference type="Proteomes" id="UP000191946"/>
    </source>
</evidence>
<feature type="domain" description="Probable transposase IS891/IS1136/IS1341" evidence="8">
    <location>
        <begin position="162"/>
        <end position="277"/>
    </location>
</feature>